<keyword evidence="2" id="KW-0678">Repressor</keyword>
<evidence type="ECO:0000313" key="4">
    <source>
        <dbReference type="Proteomes" id="UP000236000"/>
    </source>
</evidence>
<name>A0A2N8HGL2_9BACT</name>
<gene>
    <name evidence="2 3" type="primary">rsfS</name>
    <name evidence="3" type="ORF">CXU22_01235</name>
</gene>
<dbReference type="PANTHER" id="PTHR21043:SF0">
    <property type="entry name" value="MITOCHONDRIAL ASSEMBLY OF RIBOSOMAL LARGE SUBUNIT PROTEIN 1"/>
    <property type="match status" value="1"/>
</dbReference>
<comment type="function">
    <text evidence="2">Functions as a ribosomal silencing factor. Interacts with ribosomal protein uL14 (rplN), blocking formation of intersubunit bridge B8. Prevents association of the 30S and 50S ribosomal subunits and the formation of functional ribosomes, thus repressing translation.</text>
</comment>
<comment type="similarity">
    <text evidence="1 2">Belongs to the Iojap/RsfS family.</text>
</comment>
<dbReference type="GO" id="GO:0090071">
    <property type="term" value="P:negative regulation of ribosome biogenesis"/>
    <property type="evidence" value="ECO:0007669"/>
    <property type="project" value="UniProtKB-UniRule"/>
</dbReference>
<accession>A0A2N8HGL2</accession>
<dbReference type="SUPFAM" id="SSF81301">
    <property type="entry name" value="Nucleotidyltransferase"/>
    <property type="match status" value="1"/>
</dbReference>
<comment type="subunit">
    <text evidence="2">Interacts with ribosomal protein uL14 (rplN).</text>
</comment>
<dbReference type="PANTHER" id="PTHR21043">
    <property type="entry name" value="IOJAP SUPERFAMILY ORTHOLOG"/>
    <property type="match status" value="1"/>
</dbReference>
<keyword evidence="2" id="KW-0810">Translation regulation</keyword>
<evidence type="ECO:0000256" key="1">
    <source>
        <dbReference type="ARBA" id="ARBA00010574"/>
    </source>
</evidence>
<dbReference type="EMBL" id="PJKA01000003">
    <property type="protein sequence ID" value="PNC19905.1"/>
    <property type="molecule type" value="Genomic_DNA"/>
</dbReference>
<reference evidence="3 4" key="1">
    <citation type="journal article" date="2017" name="BMC Genomics">
        <title>Genome sequencing of 39 Akkermansia muciniphila isolates reveals its population structure, genomic and functional diverisity, and global distribution in mammalian gut microbiotas.</title>
        <authorList>
            <person name="Guo X."/>
            <person name="Li S."/>
            <person name="Zhang J."/>
            <person name="Wu F."/>
            <person name="Li X."/>
            <person name="Wu D."/>
            <person name="Zhang M."/>
            <person name="Ou Z."/>
            <person name="Jie Z."/>
            <person name="Yan Q."/>
            <person name="Li P."/>
            <person name="Yi J."/>
            <person name="Peng Y."/>
        </authorList>
    </citation>
    <scope>NUCLEOTIDE SEQUENCE [LARGE SCALE GENOMIC DNA]</scope>
    <source>
        <strain evidence="3 4">GP24</strain>
    </source>
</reference>
<sequence>MVANDAMELARMCARAADEAKAENVKVYDLRGMSSLTDFMVVCTGLSVPHLRAVIRGVEEAVQEKTGVLPTYVEDTPVALWSVVDYIDVMVHIMGQETREFYGMDTLWKDAPVVEY</sequence>
<comment type="subcellular location">
    <subcellularLocation>
        <location evidence="2">Cytoplasm</location>
    </subcellularLocation>
</comment>
<dbReference type="GO" id="GO:0017148">
    <property type="term" value="P:negative regulation of translation"/>
    <property type="evidence" value="ECO:0007669"/>
    <property type="project" value="UniProtKB-UniRule"/>
</dbReference>
<dbReference type="InterPro" id="IPR043519">
    <property type="entry name" value="NT_sf"/>
</dbReference>
<dbReference type="GO" id="GO:0005737">
    <property type="term" value="C:cytoplasm"/>
    <property type="evidence" value="ECO:0007669"/>
    <property type="project" value="UniProtKB-SubCell"/>
</dbReference>
<dbReference type="Pfam" id="PF02410">
    <property type="entry name" value="RsfS"/>
    <property type="match status" value="1"/>
</dbReference>
<dbReference type="NCBIfam" id="TIGR00090">
    <property type="entry name" value="rsfS_iojap_ybeB"/>
    <property type="match status" value="1"/>
</dbReference>
<dbReference type="GO" id="GO:0042256">
    <property type="term" value="P:cytosolic ribosome assembly"/>
    <property type="evidence" value="ECO:0007669"/>
    <property type="project" value="UniProtKB-UniRule"/>
</dbReference>
<evidence type="ECO:0000313" key="3">
    <source>
        <dbReference type="EMBL" id="PNC19905.1"/>
    </source>
</evidence>
<keyword evidence="2" id="KW-0963">Cytoplasm</keyword>
<dbReference type="OrthoDB" id="9793681at2"/>
<dbReference type="Gene3D" id="3.30.460.10">
    <property type="entry name" value="Beta Polymerase, domain 2"/>
    <property type="match status" value="1"/>
</dbReference>
<comment type="caution">
    <text evidence="3">The sequence shown here is derived from an EMBL/GenBank/DDBJ whole genome shotgun (WGS) entry which is preliminary data.</text>
</comment>
<dbReference type="HAMAP" id="MF_01477">
    <property type="entry name" value="Iojap_RsfS"/>
    <property type="match status" value="1"/>
</dbReference>
<dbReference type="AlphaFoldDB" id="A0A2N8HGL2"/>
<dbReference type="GO" id="GO:0043023">
    <property type="term" value="F:ribosomal large subunit binding"/>
    <property type="evidence" value="ECO:0007669"/>
    <property type="project" value="TreeGrafter"/>
</dbReference>
<protein>
    <recommendedName>
        <fullName evidence="2">Ribosomal silencing factor RsfS</fullName>
    </recommendedName>
</protein>
<evidence type="ECO:0000256" key="2">
    <source>
        <dbReference type="HAMAP-Rule" id="MF_01477"/>
    </source>
</evidence>
<dbReference type="Proteomes" id="UP000236000">
    <property type="component" value="Unassembled WGS sequence"/>
</dbReference>
<proteinExistence type="inferred from homology"/>
<organism evidence="3 4">
    <name type="scientific">Akkermansia muciniphila</name>
    <dbReference type="NCBI Taxonomy" id="239935"/>
    <lineage>
        <taxon>Bacteria</taxon>
        <taxon>Pseudomonadati</taxon>
        <taxon>Verrucomicrobiota</taxon>
        <taxon>Verrucomicrobiia</taxon>
        <taxon>Verrucomicrobiales</taxon>
        <taxon>Akkermansiaceae</taxon>
        <taxon>Akkermansia</taxon>
    </lineage>
</organism>
<dbReference type="InterPro" id="IPR004394">
    <property type="entry name" value="Iojap/RsfS/C7orf30"/>
</dbReference>